<sequence length="404" mass="45323">MDYSLSYNKIPILQSLPSRVKYSLSTVTPSLPYRNFPGDRRLGGRNTSANCTAWKLKPKPFIAVASAGASHCEFSSLNTPLEPRSSAGKLLSSVLQNQRELFHVAAAEQLKQLADDRDAAVTRMLLSSCNTEACLHRKIAELKEQECQIAIEDVMYMFVFYKFSEIRVHLVPKLSRCIYNGRLEIWPSKDWELESIHSFEVLEMIREHITTVIGLRANSSVTDNWATTKILRLQLGRIYAASILYGYFLKSASLRHHLEASLSLAHQDLPLGQRTSLPFPEFCPCELNNLALGGISSDTQSVSLGQGSCRHGEKLSKLRCYVMGFDPETLQRCAKLKSKEAVNLIEKHSSALFGDEKTGLLEIDEVISTSFASLKRMVLEAITFGSFLWDAEEFVGTLYKLKDN</sequence>
<dbReference type="InterPro" id="IPR008479">
    <property type="entry name" value="DUF760"/>
</dbReference>
<dbReference type="AlphaFoldDB" id="A0AAP0RMY6"/>
<dbReference type="EMBL" id="JBBPBK010000007">
    <property type="protein sequence ID" value="KAK9281294.1"/>
    <property type="molecule type" value="Genomic_DNA"/>
</dbReference>
<evidence type="ECO:0000313" key="2">
    <source>
        <dbReference type="Proteomes" id="UP001415857"/>
    </source>
</evidence>
<dbReference type="Pfam" id="PF05542">
    <property type="entry name" value="DUF760"/>
    <property type="match status" value="2"/>
</dbReference>
<gene>
    <name evidence="1" type="ORF">L1049_004191</name>
</gene>
<accession>A0AAP0RMY6</accession>
<name>A0AAP0RMY6_LIQFO</name>
<evidence type="ECO:0000313" key="1">
    <source>
        <dbReference type="EMBL" id="KAK9281294.1"/>
    </source>
</evidence>
<proteinExistence type="predicted"/>
<keyword evidence="2" id="KW-1185">Reference proteome</keyword>
<dbReference type="Proteomes" id="UP001415857">
    <property type="component" value="Unassembled WGS sequence"/>
</dbReference>
<comment type="caution">
    <text evidence="1">The sequence shown here is derived from an EMBL/GenBank/DDBJ whole genome shotgun (WGS) entry which is preliminary data.</text>
</comment>
<dbReference type="PANTHER" id="PTHR31808:SF9">
    <property type="entry name" value="F21O3.2 PROTEIN"/>
    <property type="match status" value="1"/>
</dbReference>
<organism evidence="1 2">
    <name type="scientific">Liquidambar formosana</name>
    <name type="common">Formosan gum</name>
    <dbReference type="NCBI Taxonomy" id="63359"/>
    <lineage>
        <taxon>Eukaryota</taxon>
        <taxon>Viridiplantae</taxon>
        <taxon>Streptophyta</taxon>
        <taxon>Embryophyta</taxon>
        <taxon>Tracheophyta</taxon>
        <taxon>Spermatophyta</taxon>
        <taxon>Magnoliopsida</taxon>
        <taxon>eudicotyledons</taxon>
        <taxon>Gunneridae</taxon>
        <taxon>Pentapetalae</taxon>
        <taxon>Saxifragales</taxon>
        <taxon>Altingiaceae</taxon>
        <taxon>Liquidambar</taxon>
    </lineage>
</organism>
<dbReference type="InterPro" id="IPR038925">
    <property type="entry name" value="At3g17800-like"/>
</dbReference>
<reference evidence="1 2" key="1">
    <citation type="journal article" date="2024" name="Plant J.">
        <title>Genome sequences and population genomics reveal climatic adaptation and genomic divergence between two closely related sweetgum species.</title>
        <authorList>
            <person name="Xu W.Q."/>
            <person name="Ren C.Q."/>
            <person name="Zhang X.Y."/>
            <person name="Comes H.P."/>
            <person name="Liu X.H."/>
            <person name="Li Y.G."/>
            <person name="Kettle C.J."/>
            <person name="Jalonen R."/>
            <person name="Gaisberger H."/>
            <person name="Ma Y.Z."/>
            <person name="Qiu Y.X."/>
        </authorList>
    </citation>
    <scope>NUCLEOTIDE SEQUENCE [LARGE SCALE GENOMIC DNA]</scope>
    <source>
        <strain evidence="1">Hangzhou</strain>
    </source>
</reference>
<evidence type="ECO:0008006" key="3">
    <source>
        <dbReference type="Google" id="ProtNLM"/>
    </source>
</evidence>
<protein>
    <recommendedName>
        <fullName evidence="3">UV-B-induced protein At3g17800, chloroplastic-like</fullName>
    </recommendedName>
</protein>
<dbReference type="PANTHER" id="PTHR31808">
    <property type="entry name" value="EXPRESSED PROTEIN"/>
    <property type="match status" value="1"/>
</dbReference>